<dbReference type="InterPro" id="IPR036388">
    <property type="entry name" value="WH-like_DNA-bd_sf"/>
</dbReference>
<dbReference type="AlphaFoldDB" id="A0A1P8UST6"/>
<evidence type="ECO:0000259" key="5">
    <source>
        <dbReference type="PROSITE" id="PS50995"/>
    </source>
</evidence>
<gene>
    <name evidence="6" type="ORF">Ga0080574_TMP2118</name>
</gene>
<proteinExistence type="predicted"/>
<dbReference type="KEGG" id="paby:Ga0080574_TMP2118"/>
<feature type="region of interest" description="Disordered" evidence="4">
    <location>
        <begin position="156"/>
        <end position="176"/>
    </location>
</feature>
<dbReference type="InterPro" id="IPR000835">
    <property type="entry name" value="HTH_MarR-typ"/>
</dbReference>
<dbReference type="PROSITE" id="PS50995">
    <property type="entry name" value="HTH_MARR_2"/>
    <property type="match status" value="1"/>
</dbReference>
<dbReference type="EMBL" id="CP015093">
    <property type="protein sequence ID" value="APZ52452.1"/>
    <property type="molecule type" value="Genomic_DNA"/>
</dbReference>
<organism evidence="6 7">
    <name type="scientific">Salipiger abyssi</name>
    <dbReference type="NCBI Taxonomy" id="1250539"/>
    <lineage>
        <taxon>Bacteria</taxon>
        <taxon>Pseudomonadati</taxon>
        <taxon>Pseudomonadota</taxon>
        <taxon>Alphaproteobacteria</taxon>
        <taxon>Rhodobacterales</taxon>
        <taxon>Roseobacteraceae</taxon>
        <taxon>Salipiger</taxon>
    </lineage>
</organism>
<keyword evidence="7" id="KW-1185">Reference proteome</keyword>
<keyword evidence="3" id="KW-0804">Transcription</keyword>
<dbReference type="GO" id="GO:0003677">
    <property type="term" value="F:DNA binding"/>
    <property type="evidence" value="ECO:0007669"/>
    <property type="project" value="UniProtKB-KW"/>
</dbReference>
<keyword evidence="1" id="KW-0805">Transcription regulation</keyword>
<dbReference type="Proteomes" id="UP000187059">
    <property type="component" value="Chromosome"/>
</dbReference>
<evidence type="ECO:0000256" key="3">
    <source>
        <dbReference type="ARBA" id="ARBA00023163"/>
    </source>
</evidence>
<dbReference type="RefSeq" id="WP_237219356.1">
    <property type="nucleotide sequence ID" value="NZ_CP015093.1"/>
</dbReference>
<sequence>MNEQSTCSGPSLESSRGEERLARLVRLAARGFNRSLQIRLNTQNVTFGQWIFLRILWNEDGLSQRELSERAHLTEPTAHTALLRMEELGYIVRRNIEGNKRRQHAFLTERGWELRDQLEPLAVEANDLAVAGLTEDEQRILRKALATMIRNLEQDELDAAQRGMRMPPTKGKSAPE</sequence>
<dbReference type="Gene3D" id="1.10.10.10">
    <property type="entry name" value="Winged helix-like DNA-binding domain superfamily/Winged helix DNA-binding domain"/>
    <property type="match status" value="1"/>
</dbReference>
<feature type="domain" description="HTH marR-type" evidence="5">
    <location>
        <begin position="18"/>
        <end position="150"/>
    </location>
</feature>
<dbReference type="PRINTS" id="PR00598">
    <property type="entry name" value="HTHMARR"/>
</dbReference>
<dbReference type="SMART" id="SM00347">
    <property type="entry name" value="HTH_MARR"/>
    <property type="match status" value="1"/>
</dbReference>
<evidence type="ECO:0000256" key="1">
    <source>
        <dbReference type="ARBA" id="ARBA00023015"/>
    </source>
</evidence>
<dbReference type="PANTHER" id="PTHR42756:SF1">
    <property type="entry name" value="TRANSCRIPTIONAL REPRESSOR OF EMRAB OPERON"/>
    <property type="match status" value="1"/>
</dbReference>
<name>A0A1P8UST6_9RHOB</name>
<evidence type="ECO:0000313" key="7">
    <source>
        <dbReference type="Proteomes" id="UP000187059"/>
    </source>
</evidence>
<accession>A0A1P8UST6</accession>
<dbReference type="SUPFAM" id="SSF46785">
    <property type="entry name" value="Winged helix' DNA-binding domain"/>
    <property type="match status" value="1"/>
</dbReference>
<dbReference type="InterPro" id="IPR036390">
    <property type="entry name" value="WH_DNA-bd_sf"/>
</dbReference>
<keyword evidence="2" id="KW-0238">DNA-binding</keyword>
<evidence type="ECO:0000256" key="4">
    <source>
        <dbReference type="SAM" id="MobiDB-lite"/>
    </source>
</evidence>
<evidence type="ECO:0000256" key="2">
    <source>
        <dbReference type="ARBA" id="ARBA00023125"/>
    </source>
</evidence>
<protein>
    <submittedName>
        <fullName evidence="6">Transcriptional regulator</fullName>
    </submittedName>
</protein>
<dbReference type="GO" id="GO:0003700">
    <property type="term" value="F:DNA-binding transcription factor activity"/>
    <property type="evidence" value="ECO:0007669"/>
    <property type="project" value="InterPro"/>
</dbReference>
<dbReference type="Pfam" id="PF12802">
    <property type="entry name" value="MarR_2"/>
    <property type="match status" value="1"/>
</dbReference>
<dbReference type="PANTHER" id="PTHR42756">
    <property type="entry name" value="TRANSCRIPTIONAL REGULATOR, MARR"/>
    <property type="match status" value="1"/>
</dbReference>
<dbReference type="STRING" id="1250539.Ga0080574_TMP2118"/>
<evidence type="ECO:0000313" key="6">
    <source>
        <dbReference type="EMBL" id="APZ52452.1"/>
    </source>
</evidence>
<reference evidence="6 7" key="1">
    <citation type="submission" date="2016-04" db="EMBL/GenBank/DDBJ databases">
        <title>Deep-sea bacteria in the southern Pacific.</title>
        <authorList>
            <person name="Tang K."/>
        </authorList>
    </citation>
    <scope>NUCLEOTIDE SEQUENCE [LARGE SCALE GENOMIC DNA]</scope>
    <source>
        <strain evidence="6 7">JLT2014</strain>
    </source>
</reference>